<dbReference type="AlphaFoldDB" id="A0A2P8HB30"/>
<organism evidence="2 3">
    <name type="scientific">Chitinophaga niastensis</name>
    <dbReference type="NCBI Taxonomy" id="536980"/>
    <lineage>
        <taxon>Bacteria</taxon>
        <taxon>Pseudomonadati</taxon>
        <taxon>Bacteroidota</taxon>
        <taxon>Chitinophagia</taxon>
        <taxon>Chitinophagales</taxon>
        <taxon>Chitinophagaceae</taxon>
        <taxon>Chitinophaga</taxon>
    </lineage>
</organism>
<dbReference type="PANTHER" id="PTHR35525">
    <property type="entry name" value="BLL6575 PROTEIN"/>
    <property type="match status" value="1"/>
</dbReference>
<keyword evidence="3" id="KW-1185">Reference proteome</keyword>
<dbReference type="InterPro" id="IPR023286">
    <property type="entry name" value="ABATE_dom_sf"/>
</dbReference>
<dbReference type="OrthoDB" id="123307at2"/>
<dbReference type="SUPFAM" id="SSF160904">
    <property type="entry name" value="Jann2411-like"/>
    <property type="match status" value="1"/>
</dbReference>
<accession>A0A2P8HB30</accession>
<proteinExistence type="predicted"/>
<reference evidence="2 3" key="1">
    <citation type="submission" date="2018-03" db="EMBL/GenBank/DDBJ databases">
        <title>Genomic Encyclopedia of Archaeal and Bacterial Type Strains, Phase II (KMG-II): from individual species to whole genera.</title>
        <authorList>
            <person name="Goeker M."/>
        </authorList>
    </citation>
    <scope>NUCLEOTIDE SEQUENCE [LARGE SCALE GENOMIC DNA]</scope>
    <source>
        <strain evidence="2 3">DSM 24859</strain>
    </source>
</reference>
<dbReference type="RefSeq" id="WP_106531027.1">
    <property type="nucleotide sequence ID" value="NZ_PYAW01000008.1"/>
</dbReference>
<evidence type="ECO:0000259" key="1">
    <source>
        <dbReference type="Pfam" id="PF11706"/>
    </source>
</evidence>
<evidence type="ECO:0000313" key="2">
    <source>
        <dbReference type="EMBL" id="PSL43424.1"/>
    </source>
</evidence>
<dbReference type="InterPro" id="IPR021005">
    <property type="entry name" value="Znf_CGNR"/>
</dbReference>
<dbReference type="Pfam" id="PF11706">
    <property type="entry name" value="zf-CGNR"/>
    <property type="match status" value="1"/>
</dbReference>
<dbReference type="EMBL" id="PYAW01000008">
    <property type="protein sequence ID" value="PSL43424.1"/>
    <property type="molecule type" value="Genomic_DNA"/>
</dbReference>
<name>A0A2P8HB30_CHINA</name>
<dbReference type="Pfam" id="PF07336">
    <property type="entry name" value="ABATE"/>
    <property type="match status" value="1"/>
</dbReference>
<sequence length="206" mass="23354">MSVQKSITTLRLDGGILCLDFVNTVSKRKKEASCDYLSGFKDLLQWYGHTGALSAKIIHTLERLAKEYPQKATVVFEKSIVLRELLYRLFTAVIAHKSPAPADLIQLNTYIGDAYANIEMSWSAGTKEGKLQFNAPAPEQVNWWLVKSAVELYTSDKLSQVKECPACGWLFLDKSRNSSRKWCSMSTCGDVNKVQQCYQRNKHKHQ</sequence>
<protein>
    <submittedName>
        <fullName evidence="2">Putative RNA-binding Zn ribbon-like protein</fullName>
    </submittedName>
</protein>
<dbReference type="Gene3D" id="1.10.3300.10">
    <property type="entry name" value="Jann2411-like domain"/>
    <property type="match status" value="1"/>
</dbReference>
<dbReference type="InterPro" id="IPR010852">
    <property type="entry name" value="ABATE"/>
</dbReference>
<comment type="caution">
    <text evidence="2">The sequence shown here is derived from an EMBL/GenBank/DDBJ whole genome shotgun (WGS) entry which is preliminary data.</text>
</comment>
<evidence type="ECO:0000313" key="3">
    <source>
        <dbReference type="Proteomes" id="UP000240971"/>
    </source>
</evidence>
<dbReference type="PANTHER" id="PTHR35525:SF3">
    <property type="entry name" value="BLL6575 PROTEIN"/>
    <property type="match status" value="1"/>
</dbReference>
<gene>
    <name evidence="2" type="ORF">CLV51_108114</name>
</gene>
<dbReference type="Proteomes" id="UP000240971">
    <property type="component" value="Unassembled WGS sequence"/>
</dbReference>
<feature type="domain" description="Zinc finger CGNR" evidence="1">
    <location>
        <begin position="161"/>
        <end position="200"/>
    </location>
</feature>